<protein>
    <submittedName>
        <fullName evidence="1">Uncharacterized protein</fullName>
    </submittedName>
</protein>
<gene>
    <name evidence="1" type="ORF">BDN70DRAFT_312074</name>
</gene>
<dbReference type="Proteomes" id="UP000807469">
    <property type="component" value="Unassembled WGS sequence"/>
</dbReference>
<dbReference type="OrthoDB" id="5422293at2759"/>
<proteinExistence type="predicted"/>
<keyword evidence="2" id="KW-1185">Reference proteome</keyword>
<organism evidence="1 2">
    <name type="scientific">Pholiota conissans</name>
    <dbReference type="NCBI Taxonomy" id="109636"/>
    <lineage>
        <taxon>Eukaryota</taxon>
        <taxon>Fungi</taxon>
        <taxon>Dikarya</taxon>
        <taxon>Basidiomycota</taxon>
        <taxon>Agaricomycotina</taxon>
        <taxon>Agaricomycetes</taxon>
        <taxon>Agaricomycetidae</taxon>
        <taxon>Agaricales</taxon>
        <taxon>Agaricineae</taxon>
        <taxon>Strophariaceae</taxon>
        <taxon>Pholiota</taxon>
    </lineage>
</organism>
<accession>A0A9P6CV67</accession>
<dbReference type="AlphaFoldDB" id="A0A9P6CV67"/>
<dbReference type="EMBL" id="MU155375">
    <property type="protein sequence ID" value="KAF9474520.1"/>
    <property type="molecule type" value="Genomic_DNA"/>
</dbReference>
<evidence type="ECO:0000313" key="1">
    <source>
        <dbReference type="EMBL" id="KAF9474520.1"/>
    </source>
</evidence>
<evidence type="ECO:0000313" key="2">
    <source>
        <dbReference type="Proteomes" id="UP000807469"/>
    </source>
</evidence>
<comment type="caution">
    <text evidence="1">The sequence shown here is derived from an EMBL/GenBank/DDBJ whole genome shotgun (WGS) entry which is preliminary data.</text>
</comment>
<reference evidence="1" key="1">
    <citation type="submission" date="2020-11" db="EMBL/GenBank/DDBJ databases">
        <authorList>
            <consortium name="DOE Joint Genome Institute"/>
            <person name="Ahrendt S."/>
            <person name="Riley R."/>
            <person name="Andreopoulos W."/>
            <person name="Labutti K."/>
            <person name="Pangilinan J."/>
            <person name="Ruiz-Duenas F.J."/>
            <person name="Barrasa J.M."/>
            <person name="Sanchez-Garcia M."/>
            <person name="Camarero S."/>
            <person name="Miyauchi S."/>
            <person name="Serrano A."/>
            <person name="Linde D."/>
            <person name="Babiker R."/>
            <person name="Drula E."/>
            <person name="Ayuso-Fernandez I."/>
            <person name="Pacheco R."/>
            <person name="Padilla G."/>
            <person name="Ferreira P."/>
            <person name="Barriuso J."/>
            <person name="Kellner H."/>
            <person name="Castanera R."/>
            <person name="Alfaro M."/>
            <person name="Ramirez L."/>
            <person name="Pisabarro A.G."/>
            <person name="Kuo A."/>
            <person name="Tritt A."/>
            <person name="Lipzen A."/>
            <person name="He G."/>
            <person name="Yan M."/>
            <person name="Ng V."/>
            <person name="Cullen D."/>
            <person name="Martin F."/>
            <person name="Rosso M.-N."/>
            <person name="Henrissat B."/>
            <person name="Hibbett D."/>
            <person name="Martinez A.T."/>
            <person name="Grigoriev I.V."/>
        </authorList>
    </citation>
    <scope>NUCLEOTIDE SEQUENCE</scope>
    <source>
        <strain evidence="1">CIRM-BRFM 674</strain>
    </source>
</reference>
<sequence>MSNNELLEESQYLFHDQPKWKIKDIPNPKNSDPQGRPILASLMETLIQSFNYKIFMGLRRGITRRQPWLSKGSNEKSS</sequence>
<name>A0A9P6CV67_9AGAR</name>